<accession>A0A1I8IMM5</accession>
<evidence type="ECO:0000256" key="7">
    <source>
        <dbReference type="ARBA" id="ARBA00023303"/>
    </source>
</evidence>
<dbReference type="Pfam" id="PF25508">
    <property type="entry name" value="TRPM2"/>
    <property type="match status" value="2"/>
</dbReference>
<evidence type="ECO:0000256" key="6">
    <source>
        <dbReference type="ARBA" id="ARBA00023136"/>
    </source>
</evidence>
<dbReference type="AlphaFoldDB" id="A0A1I8IMM5"/>
<protein>
    <submittedName>
        <fullName evidence="13">LSDAT_euk domain-containing protein</fullName>
    </submittedName>
</protein>
<feature type="transmembrane region" description="Helical" evidence="9">
    <location>
        <begin position="1030"/>
        <end position="1048"/>
    </location>
</feature>
<feature type="transmembrane region" description="Helical" evidence="9">
    <location>
        <begin position="931"/>
        <end position="951"/>
    </location>
</feature>
<feature type="domain" description="TRPM-like" evidence="11">
    <location>
        <begin position="720"/>
        <end position="846"/>
    </location>
</feature>
<feature type="compositionally biased region" description="Low complexity" evidence="8">
    <location>
        <begin position="645"/>
        <end position="655"/>
    </location>
</feature>
<evidence type="ECO:0000256" key="5">
    <source>
        <dbReference type="ARBA" id="ARBA00023065"/>
    </source>
</evidence>
<evidence type="ECO:0000256" key="3">
    <source>
        <dbReference type="ARBA" id="ARBA00022692"/>
    </source>
</evidence>
<keyword evidence="12" id="KW-1185">Reference proteome</keyword>
<keyword evidence="7" id="KW-0407">Ion channel</keyword>
<evidence type="ECO:0000259" key="10">
    <source>
        <dbReference type="Pfam" id="PF18139"/>
    </source>
</evidence>
<feature type="compositionally biased region" description="Gly residues" evidence="8">
    <location>
        <begin position="619"/>
        <end position="634"/>
    </location>
</feature>
<keyword evidence="4 9" id="KW-1133">Transmembrane helix</keyword>
<evidence type="ECO:0000256" key="8">
    <source>
        <dbReference type="SAM" id="MobiDB-lite"/>
    </source>
</evidence>
<proteinExistence type="predicted"/>
<keyword evidence="3 9" id="KW-0812">Transmembrane</keyword>
<evidence type="ECO:0000256" key="9">
    <source>
        <dbReference type="SAM" id="Phobius"/>
    </source>
</evidence>
<comment type="subcellular location">
    <subcellularLocation>
        <location evidence="1">Membrane</location>
        <topology evidence="1">Multi-pass membrane protein</topology>
    </subcellularLocation>
</comment>
<dbReference type="Pfam" id="PF18139">
    <property type="entry name" value="LSDAT_euk"/>
    <property type="match status" value="2"/>
</dbReference>
<evidence type="ECO:0000256" key="2">
    <source>
        <dbReference type="ARBA" id="ARBA00022448"/>
    </source>
</evidence>
<evidence type="ECO:0000313" key="13">
    <source>
        <dbReference type="WBParaSite" id="maker-uti_cns_0014135-snap-gene-0.2-mRNA-1"/>
    </source>
</evidence>
<dbReference type="GO" id="GO:0005886">
    <property type="term" value="C:plasma membrane"/>
    <property type="evidence" value="ECO:0007669"/>
    <property type="project" value="TreeGrafter"/>
</dbReference>
<organism evidence="12 13">
    <name type="scientific">Macrostomum lignano</name>
    <dbReference type="NCBI Taxonomy" id="282301"/>
    <lineage>
        <taxon>Eukaryota</taxon>
        <taxon>Metazoa</taxon>
        <taxon>Spiralia</taxon>
        <taxon>Lophotrochozoa</taxon>
        <taxon>Platyhelminthes</taxon>
        <taxon>Rhabditophora</taxon>
        <taxon>Macrostomorpha</taxon>
        <taxon>Macrostomida</taxon>
        <taxon>Macrostomidae</taxon>
        <taxon>Macrostomum</taxon>
    </lineage>
</organism>
<feature type="domain" description="TRPM SLOG" evidence="10">
    <location>
        <begin position="284"/>
        <end position="383"/>
    </location>
</feature>
<evidence type="ECO:0000256" key="4">
    <source>
        <dbReference type="ARBA" id="ARBA00022989"/>
    </source>
</evidence>
<dbReference type="PANTHER" id="PTHR13800:SF12">
    <property type="entry name" value="TRANSIENT RECEPTOR POTENTIAL CATION CHANNEL SUBFAMILY M MEMBER-LIKE 2"/>
    <property type="match status" value="1"/>
</dbReference>
<dbReference type="InterPro" id="IPR057366">
    <property type="entry name" value="TRPM-like"/>
</dbReference>
<dbReference type="InterPro" id="IPR041491">
    <property type="entry name" value="TRPM_SLOG"/>
</dbReference>
<name>A0A1I8IMM5_9PLAT</name>
<dbReference type="InterPro" id="IPR050927">
    <property type="entry name" value="TRPM"/>
</dbReference>
<keyword evidence="6 9" id="KW-0472">Membrane</keyword>
<sequence length="1136" mass="127438">VPKQFPHPIFCTVLTEGLRAATWQSELREGKLPKPVLSETPSSLPPRWRQANLRSGGNLCFLSKQRSETWEWDKGAAAISSPQPPSTHGGVMQELRPGEVTRRHSSTTREASLMAAGTVGSFGEIEFSGLKQQAKFVRVVSNLPYAAVQGQILTKKWELARPTLVINIFGGGFEKKRQLRMIFKKGLWKAAESAGCWIISSGFNVGIMKLTGEAVRDYSDAYGANHMIAFGVTSWGCVANRRVLERADGNSAPVSYQSEDTEQDEDEQDQDGEGRVSQLPTRPSDEEETPLDPNHTHFFLVETGNSLKKGREQQFRSSLERAASCWKADDGSEVKVPMCGLLIGGDRYSLEQVYNALTTNMCPIVAVKGSAGAADALAMAMDIYYREPPPQQLLDKKEPETEEEKKERFFEEVSAVCQEYFNAHDYFDYHKEVTMLFTLVEQYTGLIEIFDMEEDFDLDGKMISALLRSAGSDFKGNQLNLKQLKICLTLNRSDIARDKIFLENKKWKKGDLNDFMYQALMDDRHEFVKLLLEQGFSLENFLTVYVLERLYNDQIKRLNSKVAIFHQLWEQQKHRSVKKVRLKDVGKVIKVLVGDFYQPLYTKKEFDEKLRGEAKTDNGGAGGAVNIGIDGPGGSVKDLQNADRAPAVSVSPTVSSHEEHERQGSGSDGYDNPVMDTALEAAAAESMPTANTATTATKRGGGGFGGNKGAKSRWIRLIRGEQRELRSQLVTLERPARELLIWSLLVGKLQMTELFWAMEKEPVAAALLSSKILKAMVSRTDDFTDKEDFLRDAELFENRAWGVLDQCYRDDESRAQLLINRELTFYGDSSCIYLAAEAKTIKFMAHPCCQDFLTSTWMGKISSKNSFYNSGAKQLPQTSSDEAIGGAAGPYDDDENSDDGPNQTRKVKKCLSCSETCLQLRDFYTAPVIRFVYSTFSYLAFLFLFSYLLLFELSLHINWLECLVIVWIISLLLEEVKQATLSGDSFKTYISDGWNKLDCTAAGLFVIGFILRIIAISIESKPVILTDEVFVSARIFYAFSLSAYFLSYRAGPKLIMIGKMVVNDLIPFMVILMVFILGYGVSAQSIAYPIGLFTPDTTFTKGMPENLTHTKIFLQFLTRAWFQMFGDFQLENVQAQ</sequence>
<evidence type="ECO:0000256" key="1">
    <source>
        <dbReference type="ARBA" id="ARBA00004141"/>
    </source>
</evidence>
<feature type="transmembrane region" description="Helical" evidence="9">
    <location>
        <begin position="957"/>
        <end position="976"/>
    </location>
</feature>
<reference evidence="13" key="1">
    <citation type="submission" date="2016-11" db="UniProtKB">
        <authorList>
            <consortium name="WormBaseParasite"/>
        </authorList>
    </citation>
    <scope>IDENTIFICATION</scope>
</reference>
<feature type="region of interest" description="Disordered" evidence="8">
    <location>
        <begin position="613"/>
        <end position="707"/>
    </location>
</feature>
<feature type="region of interest" description="Disordered" evidence="8">
    <location>
        <begin position="886"/>
        <end position="905"/>
    </location>
</feature>
<feature type="domain" description="TRPM-like" evidence="11">
    <location>
        <begin position="499"/>
        <end position="612"/>
    </location>
</feature>
<evidence type="ECO:0000313" key="12">
    <source>
        <dbReference type="Proteomes" id="UP000095280"/>
    </source>
</evidence>
<evidence type="ECO:0000259" key="11">
    <source>
        <dbReference type="Pfam" id="PF25508"/>
    </source>
</evidence>
<feature type="domain" description="TRPM SLOG" evidence="10">
    <location>
        <begin position="134"/>
        <end position="263"/>
    </location>
</feature>
<dbReference type="PANTHER" id="PTHR13800">
    <property type="entry name" value="TRANSIENT RECEPTOR POTENTIAL CATION CHANNEL, SUBFAMILY M, MEMBER 6"/>
    <property type="match status" value="1"/>
</dbReference>
<dbReference type="Proteomes" id="UP000095280">
    <property type="component" value="Unplaced"/>
</dbReference>
<dbReference type="GO" id="GO:0099604">
    <property type="term" value="F:ligand-gated calcium channel activity"/>
    <property type="evidence" value="ECO:0007669"/>
    <property type="project" value="TreeGrafter"/>
</dbReference>
<keyword evidence="2" id="KW-0813">Transport</keyword>
<dbReference type="WBParaSite" id="maker-uti_cns_0014135-snap-gene-0.2-mRNA-1">
    <property type="protein sequence ID" value="maker-uti_cns_0014135-snap-gene-0.2-mRNA-1"/>
    <property type="gene ID" value="maker-uti_cns_0014135-snap-gene-0.2"/>
</dbReference>
<feature type="transmembrane region" description="Helical" evidence="9">
    <location>
        <begin position="997"/>
        <end position="1018"/>
    </location>
</feature>
<keyword evidence="5" id="KW-0406">Ion transport</keyword>
<feature type="region of interest" description="Disordered" evidence="8">
    <location>
        <begin position="249"/>
        <end position="296"/>
    </location>
</feature>
<feature type="compositionally biased region" description="Low complexity" evidence="8">
    <location>
        <begin position="689"/>
        <end position="698"/>
    </location>
</feature>
<feature type="compositionally biased region" description="Acidic residues" evidence="8">
    <location>
        <begin position="259"/>
        <end position="271"/>
    </location>
</feature>